<proteinExistence type="inferred from homology"/>
<dbReference type="EMBL" id="JXJQ01000006">
    <property type="protein sequence ID" value="KJY62446.1"/>
    <property type="molecule type" value="Genomic_DNA"/>
</dbReference>
<dbReference type="RefSeq" id="WP_046316156.1">
    <property type="nucleotide sequence ID" value="NZ_JAMBJK010000005.1"/>
</dbReference>
<reference evidence="2 3" key="1">
    <citation type="submission" date="2015-01" db="EMBL/GenBank/DDBJ databases">
        <title>Comparative genomics of the lactic acid bacteria isolated from the honey bee gut.</title>
        <authorList>
            <person name="Ellegaard K.M."/>
            <person name="Tamarit D."/>
            <person name="Javelind E."/>
            <person name="Olofsson T."/>
            <person name="Andersson S.G."/>
            <person name="Vasquez A."/>
        </authorList>
    </citation>
    <scope>NUCLEOTIDE SEQUENCE [LARGE SCALE GENOMIC DNA]</scope>
    <source>
        <strain evidence="2 3">Bin4</strain>
    </source>
</reference>
<sequence length="139" mass="15220">MADNNYIVIDHDNDHNLGEIKITQNVIEILLGIAASQVEGVYAMQGNLSSNLHSLIGRSSRGKGVNVSYDPQTNELAADLYVYLKYGYPVPQVAMQLQKTLNQQVKLMTDMTMNAINIHVVGVLAPKSHGEPKVASENN</sequence>
<dbReference type="PANTHER" id="PTHR34297:SF1">
    <property type="entry name" value="ASP23_GLS24 FAMILY ENVELOPE STRESS RESPONSE PROTEIN"/>
    <property type="match status" value="1"/>
</dbReference>
<name>A0A0F4LY32_9LACO</name>
<dbReference type="HOGENOM" id="CLU_113198_4_0_9"/>
<accession>A0A0F4LY32</accession>
<comment type="caution">
    <text evidence="2">The sequence shown here is derived from an EMBL/GenBank/DDBJ whole genome shotgun (WGS) entry which is preliminary data.</text>
</comment>
<dbReference type="Proteomes" id="UP000033558">
    <property type="component" value="Unassembled WGS sequence"/>
</dbReference>
<dbReference type="AlphaFoldDB" id="A0A0F4LY32"/>
<dbReference type="PANTHER" id="PTHR34297">
    <property type="entry name" value="HYPOTHETICAL CYTOSOLIC PROTEIN-RELATED"/>
    <property type="match status" value="1"/>
</dbReference>
<protein>
    <submittedName>
        <fullName evidence="2">Putative general stress protein</fullName>
    </submittedName>
</protein>
<dbReference type="OrthoDB" id="9793465at2"/>
<dbReference type="Pfam" id="PF03780">
    <property type="entry name" value="Asp23"/>
    <property type="match status" value="1"/>
</dbReference>
<evidence type="ECO:0000313" key="3">
    <source>
        <dbReference type="Proteomes" id="UP000033558"/>
    </source>
</evidence>
<keyword evidence="3" id="KW-1185">Reference proteome</keyword>
<dbReference type="InterPro" id="IPR005531">
    <property type="entry name" value="Asp23"/>
</dbReference>
<dbReference type="STRING" id="1218492.JG30_06610"/>
<organism evidence="2 3">
    <name type="scientific">Bombilactobacillus mellifer</name>
    <dbReference type="NCBI Taxonomy" id="1218492"/>
    <lineage>
        <taxon>Bacteria</taxon>
        <taxon>Bacillati</taxon>
        <taxon>Bacillota</taxon>
        <taxon>Bacilli</taxon>
        <taxon>Lactobacillales</taxon>
        <taxon>Lactobacillaceae</taxon>
        <taxon>Bombilactobacillus</taxon>
    </lineage>
</organism>
<comment type="similarity">
    <text evidence="1">Belongs to the asp23 family.</text>
</comment>
<gene>
    <name evidence="2" type="ORF">JG30_06610</name>
</gene>
<dbReference type="PATRIC" id="fig|1218492.5.peg.797"/>
<evidence type="ECO:0000313" key="2">
    <source>
        <dbReference type="EMBL" id="KJY62446.1"/>
    </source>
</evidence>
<evidence type="ECO:0000256" key="1">
    <source>
        <dbReference type="ARBA" id="ARBA00005721"/>
    </source>
</evidence>